<comment type="similarity">
    <text evidence="1 4">Belongs to the aldehyde dehydrogenase family.</text>
</comment>
<evidence type="ECO:0000259" key="5">
    <source>
        <dbReference type="Pfam" id="PF00171"/>
    </source>
</evidence>
<dbReference type="InterPro" id="IPR029510">
    <property type="entry name" value="Ald_DH_CS_GLU"/>
</dbReference>
<evidence type="ECO:0000256" key="3">
    <source>
        <dbReference type="PROSITE-ProRule" id="PRU10007"/>
    </source>
</evidence>
<sequence length="454" mass="50921">MNIINPATEEIIATIDEDTQETLHRKFEILQTGQIAWARQPLAERIKIILSFYHLLEDEIEYLAGVLTSEVGKPLNQSRNEINGARNRITWMLNNAEKYLSDEWMTIGEGLKEKITYEPLGVICNISAWNYPYLVGVNVFIPALLAGNAVMYKPSEFSTLTGIQIGKLLKQAGLPDQVFQTALGAKTTGEALLDMDFEGYFFTGSYQTGKYIYERVATKMVPCQLELGGKDPLYVADDVNDIEAVAASTADGAFYNNGQSCCAVERIYVHERIYDEYVNAFLKEVRSWKVGLPTEDGVYLGPLTRKNQIAILDQQVNEAIEKGAILQTGGKRSDGKGYYFEPTVLTDVTNEMRVMQEESFGPIIGIMKVKDDMEALKLMQDTQYGLTAAVYANEKERAERILNQINTGTGYWNCCDRVSAALPWSGRKHSGFGATLSHQGFRAFTKPKAWHMRE</sequence>
<dbReference type="InterPro" id="IPR016160">
    <property type="entry name" value="Ald_DH_CS_CYS"/>
</dbReference>
<dbReference type="InterPro" id="IPR015590">
    <property type="entry name" value="Aldehyde_DH_dom"/>
</dbReference>
<feature type="active site" evidence="3">
    <location>
        <position position="226"/>
    </location>
</feature>
<dbReference type="EMBL" id="PQVF01000014">
    <property type="protein sequence ID" value="POY35124.1"/>
    <property type="molecule type" value="Genomic_DNA"/>
</dbReference>
<organism evidence="6 7">
    <name type="scientific">Solitalea longa</name>
    <dbReference type="NCBI Taxonomy" id="2079460"/>
    <lineage>
        <taxon>Bacteria</taxon>
        <taxon>Pseudomonadati</taxon>
        <taxon>Bacteroidota</taxon>
        <taxon>Sphingobacteriia</taxon>
        <taxon>Sphingobacteriales</taxon>
        <taxon>Sphingobacteriaceae</taxon>
        <taxon>Solitalea</taxon>
    </lineage>
</organism>
<dbReference type="Pfam" id="PF00171">
    <property type="entry name" value="Aldedh"/>
    <property type="match status" value="1"/>
</dbReference>
<feature type="domain" description="Aldehyde dehydrogenase" evidence="5">
    <location>
        <begin position="2"/>
        <end position="449"/>
    </location>
</feature>
<dbReference type="GO" id="GO:0016620">
    <property type="term" value="F:oxidoreductase activity, acting on the aldehyde or oxo group of donors, NAD or NADP as acceptor"/>
    <property type="evidence" value="ECO:0007669"/>
    <property type="project" value="InterPro"/>
</dbReference>
<proteinExistence type="inferred from homology"/>
<keyword evidence="7" id="KW-1185">Reference proteome</keyword>
<dbReference type="InterPro" id="IPR016161">
    <property type="entry name" value="Ald_DH/histidinol_DH"/>
</dbReference>
<accession>A0A2S4ZXP1</accession>
<protein>
    <submittedName>
        <fullName evidence="6">Aldehyde dehydrogenase</fullName>
    </submittedName>
</protein>
<dbReference type="Proteomes" id="UP000236893">
    <property type="component" value="Unassembled WGS sequence"/>
</dbReference>
<dbReference type="PROSITE" id="PS00070">
    <property type="entry name" value="ALDEHYDE_DEHYDR_CYS"/>
    <property type="match status" value="1"/>
</dbReference>
<dbReference type="CDD" id="cd07102">
    <property type="entry name" value="ALDH_EDX86601"/>
    <property type="match status" value="1"/>
</dbReference>
<evidence type="ECO:0000256" key="2">
    <source>
        <dbReference type="ARBA" id="ARBA00023002"/>
    </source>
</evidence>
<keyword evidence="2 4" id="KW-0560">Oxidoreductase</keyword>
<dbReference type="FunFam" id="3.40.309.10:FF:000009">
    <property type="entry name" value="Aldehyde dehydrogenase A"/>
    <property type="match status" value="1"/>
</dbReference>
<evidence type="ECO:0000256" key="1">
    <source>
        <dbReference type="ARBA" id="ARBA00009986"/>
    </source>
</evidence>
<reference evidence="6 7" key="1">
    <citation type="submission" date="2018-01" db="EMBL/GenBank/DDBJ databases">
        <authorList>
            <person name="Gaut B.S."/>
            <person name="Morton B.R."/>
            <person name="Clegg M.T."/>
            <person name="Duvall M.R."/>
        </authorList>
    </citation>
    <scope>NUCLEOTIDE SEQUENCE [LARGE SCALE GENOMIC DNA]</scope>
    <source>
        <strain evidence="6 7">HR-AV</strain>
    </source>
</reference>
<dbReference type="InterPro" id="IPR016162">
    <property type="entry name" value="Ald_DH_N"/>
</dbReference>
<evidence type="ECO:0000256" key="4">
    <source>
        <dbReference type="RuleBase" id="RU003345"/>
    </source>
</evidence>
<dbReference type="Gene3D" id="3.40.605.10">
    <property type="entry name" value="Aldehyde Dehydrogenase, Chain A, domain 1"/>
    <property type="match status" value="1"/>
</dbReference>
<dbReference type="InterPro" id="IPR016163">
    <property type="entry name" value="Ald_DH_C"/>
</dbReference>
<dbReference type="Gene3D" id="3.40.309.10">
    <property type="entry name" value="Aldehyde Dehydrogenase, Chain A, domain 2"/>
    <property type="match status" value="1"/>
</dbReference>
<evidence type="ECO:0000313" key="6">
    <source>
        <dbReference type="EMBL" id="POY35124.1"/>
    </source>
</evidence>
<dbReference type="SUPFAM" id="SSF53720">
    <property type="entry name" value="ALDH-like"/>
    <property type="match status" value="1"/>
</dbReference>
<dbReference type="RefSeq" id="WP_103790354.1">
    <property type="nucleotide sequence ID" value="NZ_PQVF01000014.1"/>
</dbReference>
<gene>
    <name evidence="6" type="ORF">C3K47_16935</name>
</gene>
<dbReference type="OrthoDB" id="781568at2"/>
<dbReference type="PANTHER" id="PTHR11699">
    <property type="entry name" value="ALDEHYDE DEHYDROGENASE-RELATED"/>
    <property type="match status" value="1"/>
</dbReference>
<evidence type="ECO:0000313" key="7">
    <source>
        <dbReference type="Proteomes" id="UP000236893"/>
    </source>
</evidence>
<comment type="caution">
    <text evidence="6">The sequence shown here is derived from an EMBL/GenBank/DDBJ whole genome shotgun (WGS) entry which is preliminary data.</text>
</comment>
<dbReference type="PROSITE" id="PS00687">
    <property type="entry name" value="ALDEHYDE_DEHYDR_GLU"/>
    <property type="match status" value="1"/>
</dbReference>
<name>A0A2S4ZXP1_9SPHI</name>
<dbReference type="AlphaFoldDB" id="A0A2S4ZXP1"/>